<dbReference type="OrthoDB" id="5831047at2759"/>
<dbReference type="Gene3D" id="2.120.10.80">
    <property type="entry name" value="Kelch-type beta propeller"/>
    <property type="match status" value="1"/>
</dbReference>
<organism evidence="2 3">
    <name type="scientific">Ancylostoma ceylanicum</name>
    <dbReference type="NCBI Taxonomy" id="53326"/>
    <lineage>
        <taxon>Eukaryota</taxon>
        <taxon>Metazoa</taxon>
        <taxon>Ecdysozoa</taxon>
        <taxon>Nematoda</taxon>
        <taxon>Chromadorea</taxon>
        <taxon>Rhabditida</taxon>
        <taxon>Rhabditina</taxon>
        <taxon>Rhabditomorpha</taxon>
        <taxon>Strongyloidea</taxon>
        <taxon>Ancylostomatidae</taxon>
        <taxon>Ancylostomatinae</taxon>
        <taxon>Ancylostoma</taxon>
    </lineage>
</organism>
<dbReference type="SMART" id="SM00612">
    <property type="entry name" value="Kelch"/>
    <property type="match status" value="1"/>
</dbReference>
<accession>A0A016V0D4</accession>
<dbReference type="Pfam" id="PF01344">
    <property type="entry name" value="Kelch_1"/>
    <property type="match status" value="1"/>
</dbReference>
<proteinExistence type="predicted"/>
<sequence length="69" mass="7456">MKVVRSALSVVAYDNAIYAIAGKNDTSSLASVEVYYEDTNEWEFAAYLTSARSYLGTAVVPISPSMLNA</sequence>
<dbReference type="STRING" id="53326.A0A016V0D4"/>
<evidence type="ECO:0000313" key="2">
    <source>
        <dbReference type="EMBL" id="EYC20711.1"/>
    </source>
</evidence>
<reference evidence="3" key="1">
    <citation type="journal article" date="2015" name="Nat. Genet.">
        <title>The genome and transcriptome of the zoonotic hookworm Ancylostoma ceylanicum identify infection-specific gene families.</title>
        <authorList>
            <person name="Schwarz E.M."/>
            <person name="Hu Y."/>
            <person name="Antoshechkin I."/>
            <person name="Miller M.M."/>
            <person name="Sternberg P.W."/>
            <person name="Aroian R.V."/>
        </authorList>
    </citation>
    <scope>NUCLEOTIDE SEQUENCE</scope>
    <source>
        <strain evidence="3">HY135</strain>
    </source>
</reference>
<comment type="caution">
    <text evidence="2">The sequence shown here is derived from an EMBL/GenBank/DDBJ whole genome shotgun (WGS) entry which is preliminary data.</text>
</comment>
<protein>
    <recommendedName>
        <fullName evidence="4">Kelch repeat protein</fullName>
    </recommendedName>
</protein>
<evidence type="ECO:0000256" key="1">
    <source>
        <dbReference type="ARBA" id="ARBA00022441"/>
    </source>
</evidence>
<dbReference type="AlphaFoldDB" id="A0A016V0D4"/>
<keyword evidence="3" id="KW-1185">Reference proteome</keyword>
<dbReference type="Proteomes" id="UP000024635">
    <property type="component" value="Unassembled WGS sequence"/>
</dbReference>
<dbReference type="InterPro" id="IPR006652">
    <property type="entry name" value="Kelch_1"/>
</dbReference>
<dbReference type="SUPFAM" id="SSF117281">
    <property type="entry name" value="Kelch motif"/>
    <property type="match status" value="1"/>
</dbReference>
<dbReference type="InterPro" id="IPR015915">
    <property type="entry name" value="Kelch-typ_b-propeller"/>
</dbReference>
<evidence type="ECO:0000313" key="3">
    <source>
        <dbReference type="Proteomes" id="UP000024635"/>
    </source>
</evidence>
<keyword evidence="1" id="KW-0880">Kelch repeat</keyword>
<name>A0A016V0D4_9BILA</name>
<gene>
    <name evidence="2" type="primary">Acey_s0021.g385</name>
    <name evidence="2" type="ORF">Y032_0021g385</name>
</gene>
<evidence type="ECO:0008006" key="4">
    <source>
        <dbReference type="Google" id="ProtNLM"/>
    </source>
</evidence>
<dbReference type="EMBL" id="JARK01001357">
    <property type="protein sequence ID" value="EYC20711.1"/>
    <property type="molecule type" value="Genomic_DNA"/>
</dbReference>